<dbReference type="NCBIfam" id="NF003037">
    <property type="entry name" value="PRK03932.1"/>
    <property type="match status" value="1"/>
</dbReference>
<keyword evidence="10" id="KW-1185">Reference proteome</keyword>
<dbReference type="AlphaFoldDB" id="A0A0A8KZJ8"/>
<dbReference type="EC" id="6.1.1.22" evidence="2"/>
<accession>A0A0A8KZJ8</accession>
<comment type="similarity">
    <text evidence="1">Belongs to the class-II aminoacyl-tRNA synthetase family.</text>
</comment>
<dbReference type="PANTHER" id="PTHR22594:SF34">
    <property type="entry name" value="ASPARAGINE--TRNA LIGASE, MITOCHONDRIAL-RELATED"/>
    <property type="match status" value="1"/>
</dbReference>
<dbReference type="GO" id="GO:0005739">
    <property type="term" value="C:mitochondrion"/>
    <property type="evidence" value="ECO:0007669"/>
    <property type="project" value="TreeGrafter"/>
</dbReference>
<dbReference type="GO" id="GO:0004816">
    <property type="term" value="F:asparagine-tRNA ligase activity"/>
    <property type="evidence" value="ECO:0007669"/>
    <property type="project" value="UniProtKB-EC"/>
</dbReference>
<evidence type="ECO:0000313" key="10">
    <source>
        <dbReference type="Proteomes" id="UP000031516"/>
    </source>
</evidence>
<dbReference type="InterPro" id="IPR002312">
    <property type="entry name" value="Asp/Asn-tRNA-synth_IIb"/>
</dbReference>
<dbReference type="SUPFAM" id="SSF55681">
    <property type="entry name" value="Class II aaRS and biotin synthetases"/>
    <property type="match status" value="1"/>
</dbReference>
<sequence length="443" mass="50799">MKLPVTLKRVFGLARSNGGNPVKIDQISGWVKNVRPLKTITFVEIQDGTTLQDLNVVLKQGPPSFRPALGQSVTVLDPEIVQRKNQQFETICLPHNLRLVGATTEYPIQNKQTALPTLRKLPEFKHRTTYLSNLMRFRHKIESRLSKTLDELDFTLVKPPILTSIDCEGAGEMFKLKQDHWDKAVNLTVSSQLQLEVLMMGLGRVYCLQPCFRAEKSDTNRHLCEFWMMEVEASFIGKNETLMDLVELMIKNVVSSLCETEDLPKYFPVGCNNGVTERWAKLLQDWNRITYTKAVDLLLSSGVNFEHELTWGKDLNSEHERWLCDHFGGPVFVTNYPRDCKAFYMKLRQDNATVECFDLLFPDIGEIVGGSIREDNYDTLKAEIQRRNMDPNELEWYLNLRKEGTVPHGGFGIGIERLVSYLYGNPNIRDSIPFHRTTGQIDL</sequence>
<evidence type="ECO:0000256" key="6">
    <source>
        <dbReference type="ARBA" id="ARBA00022917"/>
    </source>
</evidence>
<dbReference type="InterPro" id="IPR045864">
    <property type="entry name" value="aa-tRNA-synth_II/BPL/LPL"/>
</dbReference>
<dbReference type="PRINTS" id="PR01042">
    <property type="entry name" value="TRNASYNTHASP"/>
</dbReference>
<evidence type="ECO:0000313" key="9">
    <source>
        <dbReference type="EMBL" id="CDO92018.1"/>
    </source>
</evidence>
<evidence type="ECO:0000256" key="7">
    <source>
        <dbReference type="ARBA" id="ARBA00023146"/>
    </source>
</evidence>
<comment type="caution">
    <text evidence="9">The sequence shown here is derived from an EMBL/GenBank/DDBJ whole genome shotgun (WGS) entry which is preliminary data.</text>
</comment>
<dbReference type="GO" id="GO:0005524">
    <property type="term" value="F:ATP binding"/>
    <property type="evidence" value="ECO:0007669"/>
    <property type="project" value="UniProtKB-KW"/>
</dbReference>
<keyword evidence="3" id="KW-0436">Ligase</keyword>
<evidence type="ECO:0000256" key="5">
    <source>
        <dbReference type="ARBA" id="ARBA00022840"/>
    </source>
</evidence>
<keyword evidence="4" id="KW-0547">Nucleotide-binding</keyword>
<feature type="domain" description="Aminoacyl-transfer RNA synthetases class-II family profile" evidence="8">
    <location>
        <begin position="135"/>
        <end position="433"/>
    </location>
</feature>
<dbReference type="PANTHER" id="PTHR22594">
    <property type="entry name" value="ASPARTYL/LYSYL-TRNA SYNTHETASE"/>
    <property type="match status" value="1"/>
</dbReference>
<evidence type="ECO:0000256" key="3">
    <source>
        <dbReference type="ARBA" id="ARBA00022598"/>
    </source>
</evidence>
<gene>
    <name evidence="9" type="ORF">KLDO_g347</name>
</gene>
<keyword evidence="6" id="KW-0648">Protein biosynthesis</keyword>
<name>A0A0A8KZJ8_9SACH</name>
<evidence type="ECO:0000256" key="1">
    <source>
        <dbReference type="ARBA" id="ARBA00008226"/>
    </source>
</evidence>
<dbReference type="PROSITE" id="PS50862">
    <property type="entry name" value="AA_TRNA_LIGASE_II"/>
    <property type="match status" value="1"/>
</dbReference>
<reference evidence="9 10" key="1">
    <citation type="submission" date="2014-03" db="EMBL/GenBank/DDBJ databases">
        <title>The genome of Kluyveromyces dobzhanskii.</title>
        <authorList>
            <person name="Nystedt B."/>
            <person name="Astrom S."/>
        </authorList>
    </citation>
    <scope>NUCLEOTIDE SEQUENCE [LARGE SCALE GENOMIC DNA]</scope>
    <source>
        <strain evidence="9 10">CBS 2104</strain>
    </source>
</reference>
<dbReference type="InterPro" id="IPR004364">
    <property type="entry name" value="Aa-tRNA-synt_II"/>
</dbReference>
<evidence type="ECO:0000256" key="2">
    <source>
        <dbReference type="ARBA" id="ARBA00012816"/>
    </source>
</evidence>
<dbReference type="NCBIfam" id="TIGR00457">
    <property type="entry name" value="asnS"/>
    <property type="match status" value="1"/>
</dbReference>
<dbReference type="Pfam" id="PF00152">
    <property type="entry name" value="tRNA-synt_2"/>
    <property type="match status" value="1"/>
</dbReference>
<dbReference type="GO" id="GO:0006421">
    <property type="term" value="P:asparaginyl-tRNA aminoacylation"/>
    <property type="evidence" value="ECO:0007669"/>
    <property type="project" value="InterPro"/>
</dbReference>
<dbReference type="InterPro" id="IPR006195">
    <property type="entry name" value="aa-tRNA-synth_II"/>
</dbReference>
<dbReference type="Gene3D" id="3.30.930.10">
    <property type="entry name" value="Bira Bifunctional Protein, Domain 2"/>
    <property type="match status" value="1"/>
</dbReference>
<protein>
    <recommendedName>
        <fullName evidence="2">asparagine--tRNA ligase</fullName>
        <ecNumber evidence="2">6.1.1.22</ecNumber>
    </recommendedName>
</protein>
<organism evidence="9 10">
    <name type="scientific">Kluyveromyces dobzhanskii CBS 2104</name>
    <dbReference type="NCBI Taxonomy" id="1427455"/>
    <lineage>
        <taxon>Eukaryota</taxon>
        <taxon>Fungi</taxon>
        <taxon>Dikarya</taxon>
        <taxon>Ascomycota</taxon>
        <taxon>Saccharomycotina</taxon>
        <taxon>Saccharomycetes</taxon>
        <taxon>Saccharomycetales</taxon>
        <taxon>Saccharomycetaceae</taxon>
        <taxon>Kluyveromyces</taxon>
    </lineage>
</organism>
<dbReference type="InterPro" id="IPR004522">
    <property type="entry name" value="Asn-tRNA-ligase"/>
</dbReference>
<keyword evidence="7" id="KW-0030">Aminoacyl-tRNA synthetase</keyword>
<proteinExistence type="inferred from homology"/>
<dbReference type="OrthoDB" id="43906at2759"/>
<evidence type="ECO:0000256" key="4">
    <source>
        <dbReference type="ARBA" id="ARBA00022741"/>
    </source>
</evidence>
<dbReference type="EMBL" id="CCBQ010000004">
    <property type="protein sequence ID" value="CDO92018.1"/>
    <property type="molecule type" value="Genomic_DNA"/>
</dbReference>
<dbReference type="Proteomes" id="UP000031516">
    <property type="component" value="Unassembled WGS sequence"/>
</dbReference>
<keyword evidence="5" id="KW-0067">ATP-binding</keyword>
<evidence type="ECO:0000259" key="8">
    <source>
        <dbReference type="PROSITE" id="PS50862"/>
    </source>
</evidence>